<reference evidence="2" key="1">
    <citation type="journal article" date="2019" name="Int. J. Syst. Evol. Microbiol.">
        <title>The Global Catalogue of Microorganisms (GCM) 10K type strain sequencing project: providing services to taxonomists for standard genome sequencing and annotation.</title>
        <authorList>
            <consortium name="The Broad Institute Genomics Platform"/>
            <consortium name="The Broad Institute Genome Sequencing Center for Infectious Disease"/>
            <person name="Wu L."/>
            <person name="Ma J."/>
        </authorList>
    </citation>
    <scope>NUCLEOTIDE SEQUENCE [LARGE SCALE GENOMIC DNA]</scope>
    <source>
        <strain evidence="2">JCM 14718</strain>
    </source>
</reference>
<name>A0ABP4VA38_9ACTN</name>
<dbReference type="SUPFAM" id="SSF48208">
    <property type="entry name" value="Six-hairpin glycosidases"/>
    <property type="match status" value="1"/>
</dbReference>
<protein>
    <submittedName>
        <fullName evidence="1">Uncharacterized protein</fullName>
    </submittedName>
</protein>
<accession>A0ABP4VA38</accession>
<comment type="caution">
    <text evidence="1">The sequence shown here is derived from an EMBL/GenBank/DDBJ whole genome shotgun (WGS) entry which is preliminary data.</text>
</comment>
<keyword evidence="2" id="KW-1185">Reference proteome</keyword>
<evidence type="ECO:0000313" key="1">
    <source>
        <dbReference type="EMBL" id="GAA1719565.1"/>
    </source>
</evidence>
<sequence length="532" mass="57785">MDQSFGISRRGLLAGAAGLGVGLGVGLGSASPAAAATYDYTSRTSFDTFLADFESSGAKGQATDNNEFGYLAWGQAYVLLGLVRMYEATKDTGYLDHLIRNIDQVLDQRDQVRGVTDHRGISGPVWRAATQYNAARATLMDKNGNPLLDVRTAQRAVNNLASIEVVHNGETDTSPFTLIFRDKTNAATTFSNVNFDTGSANYVFKVIYNQYNDNTRISVRDVRPSHATAVGLPVAGKTTLQPANYVYPVHTGQICHPIASFVRIVNADPTLKANTQYKAKADSYLAAVQAAVAFHDYEYWVNADGFGAYQWLKETPVPADGSNMPLNQCNTLGSTYAELYRITGSSAYALRMKQLKLCFRSAMTQVGTGSSIRYYWPYWGPRAAAYNGWTATGFTAKDISSFTQTKPAEKQIEDISHAALNLEFAIDTFRTGLPAPDSAFSLADMQRLANTYLLYIKSGATTAHLNINGTGTAGAGFIDQIPRWIGIAEWNPAVYTHALAVTQAQAFQPDQGSHVLGFAYCVYGTIKFGKSS</sequence>
<dbReference type="Proteomes" id="UP001500618">
    <property type="component" value="Unassembled WGS sequence"/>
</dbReference>
<evidence type="ECO:0000313" key="2">
    <source>
        <dbReference type="Proteomes" id="UP001500618"/>
    </source>
</evidence>
<dbReference type="InterPro" id="IPR008928">
    <property type="entry name" value="6-hairpin_glycosidase_sf"/>
</dbReference>
<proteinExistence type="predicted"/>
<gene>
    <name evidence="1" type="ORF">GCM10009765_79900</name>
</gene>
<organism evidence="1 2">
    <name type="scientific">Fodinicola feengrottensis</name>
    <dbReference type="NCBI Taxonomy" id="435914"/>
    <lineage>
        <taxon>Bacteria</taxon>
        <taxon>Bacillati</taxon>
        <taxon>Actinomycetota</taxon>
        <taxon>Actinomycetes</taxon>
        <taxon>Mycobacteriales</taxon>
        <taxon>Fodinicola</taxon>
    </lineage>
</organism>
<dbReference type="InterPro" id="IPR006311">
    <property type="entry name" value="TAT_signal"/>
</dbReference>
<dbReference type="EMBL" id="BAAANY010000043">
    <property type="protein sequence ID" value="GAA1719565.1"/>
    <property type="molecule type" value="Genomic_DNA"/>
</dbReference>
<dbReference type="RefSeq" id="WP_344315192.1">
    <property type="nucleotide sequence ID" value="NZ_BAAANY010000043.1"/>
</dbReference>
<dbReference type="PROSITE" id="PS51318">
    <property type="entry name" value="TAT"/>
    <property type="match status" value="1"/>
</dbReference>